<protein>
    <recommendedName>
        <fullName evidence="1">Aminoglycoside phosphotransferase domain-containing protein</fullName>
    </recommendedName>
</protein>
<dbReference type="Gene3D" id="3.30.200.20">
    <property type="entry name" value="Phosphorylase Kinase, domain 1"/>
    <property type="match status" value="1"/>
</dbReference>
<dbReference type="Gene3D" id="1.20.58.840">
    <property type="match status" value="1"/>
</dbReference>
<evidence type="ECO:0000313" key="3">
    <source>
        <dbReference type="Proteomes" id="UP000259030"/>
    </source>
</evidence>
<feature type="domain" description="Aminoglycoside phosphotransferase" evidence="1">
    <location>
        <begin position="47"/>
        <end position="286"/>
    </location>
</feature>
<organism evidence="2 3">
    <name type="scientific">Deinococcus ficus</name>
    <dbReference type="NCBI Taxonomy" id="317577"/>
    <lineage>
        <taxon>Bacteria</taxon>
        <taxon>Thermotogati</taxon>
        <taxon>Deinococcota</taxon>
        <taxon>Deinococci</taxon>
        <taxon>Deinococcales</taxon>
        <taxon>Deinococcaceae</taxon>
        <taxon>Deinococcus</taxon>
    </lineage>
</organism>
<dbReference type="AlphaFoldDB" id="A0A221STT6"/>
<dbReference type="STRING" id="317577.GCA_000419625_00603"/>
<evidence type="ECO:0000259" key="1">
    <source>
        <dbReference type="Pfam" id="PF01636"/>
    </source>
</evidence>
<gene>
    <name evidence="2" type="ORF">DFI_02685</name>
</gene>
<dbReference type="SUPFAM" id="SSF56112">
    <property type="entry name" value="Protein kinase-like (PK-like)"/>
    <property type="match status" value="1"/>
</dbReference>
<dbReference type="Gene3D" id="1.10.510.10">
    <property type="entry name" value="Transferase(Phosphotransferase) domain 1"/>
    <property type="match status" value="1"/>
</dbReference>
<dbReference type="InterPro" id="IPR011009">
    <property type="entry name" value="Kinase-like_dom_sf"/>
</dbReference>
<dbReference type="EMBL" id="CP021081">
    <property type="protein sequence ID" value="ASN80059.1"/>
    <property type="molecule type" value="Genomic_DNA"/>
</dbReference>
<proteinExistence type="predicted"/>
<accession>A0A221STT6</accession>
<dbReference type="PANTHER" id="PTHR21310">
    <property type="entry name" value="AMINOGLYCOSIDE PHOSPHOTRANSFERASE-RELATED-RELATED"/>
    <property type="match status" value="1"/>
</dbReference>
<keyword evidence="3" id="KW-1185">Reference proteome</keyword>
<reference evidence="2 3" key="1">
    <citation type="submission" date="2017-05" db="EMBL/GenBank/DDBJ databases">
        <title>The complete genome sequence of Deinococcus ficus isolated from the rhizosphere of the Ficus religiosa L. in Taiwan.</title>
        <authorList>
            <person name="Wu K.-M."/>
            <person name="Liao T.-L."/>
            <person name="Liu Y.-M."/>
            <person name="Young C.-C."/>
            <person name="Tsai S.-F."/>
        </authorList>
    </citation>
    <scope>NUCLEOTIDE SEQUENCE [LARGE SCALE GENOMIC DNA]</scope>
    <source>
        <strain evidence="2 3">CC-FR2-10</strain>
    </source>
</reference>
<evidence type="ECO:0000313" key="2">
    <source>
        <dbReference type="EMBL" id="ASN80059.1"/>
    </source>
</evidence>
<dbReference type="InterPro" id="IPR051678">
    <property type="entry name" value="AGP_Transferase"/>
</dbReference>
<dbReference type="KEGG" id="dfc:DFI_02685"/>
<dbReference type="Pfam" id="PF01636">
    <property type="entry name" value="APH"/>
    <property type="match status" value="1"/>
</dbReference>
<name>A0A221STT6_9DEIO</name>
<sequence length="355" mass="39060">MASGPVRRVLAAHPALSRALRLSHADILDALHREYGLPLTRLTYLNAGTAHAYRADGPAGRYSLKLLPGGAYGEAMLRRVQAEVPLLQALRQEGVLEHLPRPLLTCSGQALSRVGPFPLLVTEWIDARTLEGDWAAALQDLAGLLGRLHAGTARVTRHLNRLPVPPEDFTLPFRAQLTQNLHHLQARPPGGRDGARALRTLLAPHHATLDALLEQAARFGQAARRARRPHVLCHTDAHGWNVMQGAGGQLWLIDWETARLAPPEHDLALLGEHLPRVLPAYEAARGARTPLHLETLCFYSARRVLEDLAVDVQFLLHDHTRPAEAAHTLDILEGHVLPALHRLPARLEAWRALSA</sequence>
<dbReference type="Proteomes" id="UP000259030">
    <property type="component" value="Chromosome"/>
</dbReference>
<dbReference type="InterPro" id="IPR002575">
    <property type="entry name" value="Aminoglycoside_PTrfase"/>
</dbReference>